<sequence>MLIGYKAFCCVMCDALPGLLFPLLPPTPPHLPLFTVPLLYQTDFSDSCGGIRIVKTGH</sequence>
<evidence type="ECO:0000313" key="2">
    <source>
        <dbReference type="Proteomes" id="UP000324222"/>
    </source>
</evidence>
<keyword evidence="2" id="KW-1185">Reference proteome</keyword>
<accession>A0A5B7IJS9</accession>
<proteinExistence type="predicted"/>
<dbReference type="AlphaFoldDB" id="A0A5B7IJS9"/>
<reference evidence="1 2" key="1">
    <citation type="submission" date="2019-05" db="EMBL/GenBank/DDBJ databases">
        <title>Another draft genome of Portunus trituberculatus and its Hox gene families provides insights of decapod evolution.</title>
        <authorList>
            <person name="Jeong J.-H."/>
            <person name="Song I."/>
            <person name="Kim S."/>
            <person name="Choi T."/>
            <person name="Kim D."/>
            <person name="Ryu S."/>
            <person name="Kim W."/>
        </authorList>
    </citation>
    <scope>NUCLEOTIDE SEQUENCE [LARGE SCALE GENOMIC DNA]</scope>
    <source>
        <tissue evidence="1">Muscle</tissue>
    </source>
</reference>
<organism evidence="1 2">
    <name type="scientific">Portunus trituberculatus</name>
    <name type="common">Swimming crab</name>
    <name type="synonym">Neptunus trituberculatus</name>
    <dbReference type="NCBI Taxonomy" id="210409"/>
    <lineage>
        <taxon>Eukaryota</taxon>
        <taxon>Metazoa</taxon>
        <taxon>Ecdysozoa</taxon>
        <taxon>Arthropoda</taxon>
        <taxon>Crustacea</taxon>
        <taxon>Multicrustacea</taxon>
        <taxon>Malacostraca</taxon>
        <taxon>Eumalacostraca</taxon>
        <taxon>Eucarida</taxon>
        <taxon>Decapoda</taxon>
        <taxon>Pleocyemata</taxon>
        <taxon>Brachyura</taxon>
        <taxon>Eubrachyura</taxon>
        <taxon>Portunoidea</taxon>
        <taxon>Portunidae</taxon>
        <taxon>Portuninae</taxon>
        <taxon>Portunus</taxon>
    </lineage>
</organism>
<dbReference type="Proteomes" id="UP000324222">
    <property type="component" value="Unassembled WGS sequence"/>
</dbReference>
<protein>
    <submittedName>
        <fullName evidence="1">Uncharacterized protein</fullName>
    </submittedName>
</protein>
<comment type="caution">
    <text evidence="1">The sequence shown here is derived from an EMBL/GenBank/DDBJ whole genome shotgun (WGS) entry which is preliminary data.</text>
</comment>
<evidence type="ECO:0000313" key="1">
    <source>
        <dbReference type="EMBL" id="MPC82096.1"/>
    </source>
</evidence>
<name>A0A5B7IJS9_PORTR</name>
<dbReference type="EMBL" id="VSRR010058830">
    <property type="protein sequence ID" value="MPC82096.1"/>
    <property type="molecule type" value="Genomic_DNA"/>
</dbReference>
<gene>
    <name evidence="1" type="ORF">E2C01_076741</name>
</gene>